<evidence type="ECO:0000313" key="3">
    <source>
        <dbReference type="EMBL" id="CAB5219731.1"/>
    </source>
</evidence>
<dbReference type="EMBL" id="LR798268">
    <property type="protein sequence ID" value="CAB5219731.1"/>
    <property type="molecule type" value="Genomic_DNA"/>
</dbReference>
<evidence type="ECO:0000313" key="2">
    <source>
        <dbReference type="EMBL" id="CAB4123554.1"/>
    </source>
</evidence>
<gene>
    <name evidence="3" type="ORF">UFOVP220_132</name>
    <name evidence="1" type="ORF">UFOVP26_94</name>
    <name evidence="2" type="ORF">UFOVP44_3</name>
</gene>
<organism evidence="1">
    <name type="scientific">uncultured Caudovirales phage</name>
    <dbReference type="NCBI Taxonomy" id="2100421"/>
    <lineage>
        <taxon>Viruses</taxon>
        <taxon>Duplodnaviria</taxon>
        <taxon>Heunggongvirae</taxon>
        <taxon>Uroviricota</taxon>
        <taxon>Caudoviricetes</taxon>
        <taxon>Peduoviridae</taxon>
        <taxon>Maltschvirus</taxon>
        <taxon>Maltschvirus maltsch</taxon>
    </lineage>
</organism>
<proteinExistence type="predicted"/>
<name>A0A6J5KL22_9CAUD</name>
<sequence length="601" mass="62307">MATRLYLHAALGNLTNGLFPLAEQSAQAANWSSTGATSIKKMDTTIGTTQTSIAGTSTATVAAQRGFIGMWRSEILTVGQSVSALNLVVNVADATSVLASNFRVDTCNVYLYNVYSGTLRSLYDGAAAAIGGTLATVVNSEQVTTFTNPNAGTTLTSVDGDCIVIELWSFHTQTAAAAYANTLYLDGAVETAVENTVVTNHASYIEFPTTFTFITDPLIGGQLTGFAGTAAVGSVLNANEQILDGNEATSAIGSSTLTTFNIPLVGNESIASNDILGVDKTATISTGVQATGAVGQTDKALPLSGNEASSTATGNVGTAGGTYPAAISGVESASIISSLLQNGAVLPASVEVVGQVGDLITLKDRTLTGVEAPGGVASLTKNVIYSISGVAATSAVSSIIVTTPITGVQAVGQTASLEELVDTGSLYSQALREAYASAPSNSIIIHTLEFRHPSFIDDSGANTALRVVRDWVDLTAYLEANAPLNAGKQVTFTAYAFDFQLPEMSGGAAPEITITIDNVSRLIEQNLERAILSPYPVEVTYRPYLSTDLSGPQMNPPLTMIIKSVETSDLSVMARAGFPDLANKRFPALDYTPTQFPGLIR</sequence>
<protein>
    <submittedName>
        <fullName evidence="1">Uncharacterized protein</fullName>
    </submittedName>
</protein>
<dbReference type="InterPro" id="IPR014974">
    <property type="entry name" value="DUF1833"/>
</dbReference>
<dbReference type="EMBL" id="LR796176">
    <property type="protein sequence ID" value="CAB4123554.1"/>
    <property type="molecule type" value="Genomic_DNA"/>
</dbReference>
<reference evidence="1" key="1">
    <citation type="submission" date="2020-04" db="EMBL/GenBank/DDBJ databases">
        <authorList>
            <person name="Chiriac C."/>
            <person name="Salcher M."/>
            <person name="Ghai R."/>
            <person name="Kavagutti S V."/>
        </authorList>
    </citation>
    <scope>NUCLEOTIDE SEQUENCE</scope>
</reference>
<evidence type="ECO:0000313" key="1">
    <source>
        <dbReference type="EMBL" id="CAB4122145.1"/>
    </source>
</evidence>
<dbReference type="EMBL" id="LR796152">
    <property type="protein sequence ID" value="CAB4122145.1"/>
    <property type="molecule type" value="Genomic_DNA"/>
</dbReference>
<accession>A0A6J5KL22</accession>
<dbReference type="Pfam" id="PF08875">
    <property type="entry name" value="DUF1833"/>
    <property type="match status" value="1"/>
</dbReference>